<dbReference type="AlphaFoldDB" id="A0A9X2HBP6"/>
<sequence>MAIEYTESAAKHGLTQPEATHVMLNYRWKVEKFGEPRLPGLPAPDLYIGASPSGQMLEVMSYRQEPRDLVIFHVMPLRTKIRNQALDELERRSNQQ</sequence>
<proteinExistence type="predicted"/>
<protein>
    <submittedName>
        <fullName evidence="1">Uncharacterized protein</fullName>
    </submittedName>
</protein>
<comment type="caution">
    <text evidence="1">The sequence shown here is derived from an EMBL/GenBank/DDBJ whole genome shotgun (WGS) entry which is preliminary data.</text>
</comment>
<keyword evidence="2" id="KW-1185">Reference proteome</keyword>
<reference evidence="1" key="1">
    <citation type="submission" date="2022-06" db="EMBL/GenBank/DDBJ databases">
        <title>Rothia sp. isolated from sandalwood seedling.</title>
        <authorList>
            <person name="Tuikhar N."/>
            <person name="Kirdat K."/>
            <person name="Thorat V."/>
            <person name="Swetha P."/>
            <person name="Padma S."/>
            <person name="Sundararaj R."/>
            <person name="Yadav A."/>
        </authorList>
    </citation>
    <scope>NUCLEOTIDE SEQUENCE</scope>
    <source>
        <strain evidence="1">AR01</strain>
    </source>
</reference>
<name>A0A9X2HBP6_9MICC</name>
<dbReference type="Proteomes" id="UP001139502">
    <property type="component" value="Unassembled WGS sequence"/>
</dbReference>
<dbReference type="EMBL" id="JANAFB010000006">
    <property type="protein sequence ID" value="MCP3425150.1"/>
    <property type="molecule type" value="Genomic_DNA"/>
</dbReference>
<evidence type="ECO:0000313" key="2">
    <source>
        <dbReference type="Proteomes" id="UP001139502"/>
    </source>
</evidence>
<evidence type="ECO:0000313" key="1">
    <source>
        <dbReference type="EMBL" id="MCP3425150.1"/>
    </source>
</evidence>
<organism evidence="1 2">
    <name type="scientific">Rothia santali</name>
    <dbReference type="NCBI Taxonomy" id="2949643"/>
    <lineage>
        <taxon>Bacteria</taxon>
        <taxon>Bacillati</taxon>
        <taxon>Actinomycetota</taxon>
        <taxon>Actinomycetes</taxon>
        <taxon>Micrococcales</taxon>
        <taxon>Micrococcaceae</taxon>
        <taxon>Rothia</taxon>
    </lineage>
</organism>
<gene>
    <name evidence="1" type="ORF">NBM05_03685</name>
</gene>
<accession>A0A9X2HBP6</accession>
<dbReference type="RefSeq" id="WP_254165199.1">
    <property type="nucleotide sequence ID" value="NZ_JANAFB010000006.1"/>
</dbReference>